<gene>
    <name evidence="1" type="ORF">K488DRAFT_70742</name>
</gene>
<organism evidence="1 2">
    <name type="scientific">Vararia minispora EC-137</name>
    <dbReference type="NCBI Taxonomy" id="1314806"/>
    <lineage>
        <taxon>Eukaryota</taxon>
        <taxon>Fungi</taxon>
        <taxon>Dikarya</taxon>
        <taxon>Basidiomycota</taxon>
        <taxon>Agaricomycotina</taxon>
        <taxon>Agaricomycetes</taxon>
        <taxon>Russulales</taxon>
        <taxon>Lachnocladiaceae</taxon>
        <taxon>Vararia</taxon>
    </lineage>
</organism>
<dbReference type="EMBL" id="MU273550">
    <property type="protein sequence ID" value="KAI0032318.1"/>
    <property type="molecule type" value="Genomic_DNA"/>
</dbReference>
<accession>A0ACB8QKS6</accession>
<protein>
    <submittedName>
        <fullName evidence="1">Uncharacterized protein</fullName>
    </submittedName>
</protein>
<reference evidence="1" key="1">
    <citation type="submission" date="2021-02" db="EMBL/GenBank/DDBJ databases">
        <authorList>
            <consortium name="DOE Joint Genome Institute"/>
            <person name="Ahrendt S."/>
            <person name="Looney B.P."/>
            <person name="Miyauchi S."/>
            <person name="Morin E."/>
            <person name="Drula E."/>
            <person name="Courty P.E."/>
            <person name="Chicoki N."/>
            <person name="Fauchery L."/>
            <person name="Kohler A."/>
            <person name="Kuo A."/>
            <person name="Labutti K."/>
            <person name="Pangilinan J."/>
            <person name="Lipzen A."/>
            <person name="Riley R."/>
            <person name="Andreopoulos W."/>
            <person name="He G."/>
            <person name="Johnson J."/>
            <person name="Barry K.W."/>
            <person name="Grigoriev I.V."/>
            <person name="Nagy L."/>
            <person name="Hibbett D."/>
            <person name="Henrissat B."/>
            <person name="Matheny P.B."/>
            <person name="Labbe J."/>
            <person name="Martin F."/>
        </authorList>
    </citation>
    <scope>NUCLEOTIDE SEQUENCE</scope>
    <source>
        <strain evidence="1">EC-137</strain>
    </source>
</reference>
<reference evidence="1" key="2">
    <citation type="journal article" date="2022" name="New Phytol.">
        <title>Evolutionary transition to the ectomycorrhizal habit in the genomes of a hyperdiverse lineage of mushroom-forming fungi.</title>
        <authorList>
            <person name="Looney B."/>
            <person name="Miyauchi S."/>
            <person name="Morin E."/>
            <person name="Drula E."/>
            <person name="Courty P.E."/>
            <person name="Kohler A."/>
            <person name="Kuo A."/>
            <person name="LaButti K."/>
            <person name="Pangilinan J."/>
            <person name="Lipzen A."/>
            <person name="Riley R."/>
            <person name="Andreopoulos W."/>
            <person name="He G."/>
            <person name="Johnson J."/>
            <person name="Nolan M."/>
            <person name="Tritt A."/>
            <person name="Barry K.W."/>
            <person name="Grigoriev I.V."/>
            <person name="Nagy L.G."/>
            <person name="Hibbett D."/>
            <person name="Henrissat B."/>
            <person name="Matheny P.B."/>
            <person name="Labbe J."/>
            <person name="Martin F.M."/>
        </authorList>
    </citation>
    <scope>NUCLEOTIDE SEQUENCE</scope>
    <source>
        <strain evidence="1">EC-137</strain>
    </source>
</reference>
<proteinExistence type="predicted"/>
<sequence length="599" mass="65304">MSRLPPALLYLTIYNPSLQPSGPIVDNDEDAVEQAQILFYTAREHAVSRDKMLRQVGLAKALASFSDMFAAEDACESVHSQGRRMIMVSPELGYWIHACIELAKTQRVPPAPGKGKNGKDKGKVKAQEPAEVMFDYHDGSVSNSALRLHLLRAYETFALTHGSFASISSELGQQALELQLERFFTPWAWNWDIEQDTEFSGYLVTPPPEQPPVEGEAGIVRSGAAEALVSGTRGAFDATSSAFVAVGSAMNVRKWSWPGYLSFGKSSSRQTSAEPPQDAKGEGVKAKGDVSAAKDESEGGNASPRGSSPTPTMPEVKFDKESLFDAMSSLGIGPHGDEQQTEGKKQASRAESMNGEGEVRDSLSEDGPDESSSNGALGSSDARSKDVDSLGEVHEQDAVEVARSNATEPGLRPESEPESLPSLSRLRLHLPNPEAADSTTRRDVLYMTYNGLAFAFIVNPDAEFVEDDADRIRRIAFDLLIHAQSALDEGRAAEPSSPSYSATKILQPRDKFVVSKGRGEHLTSPAFTSRSEHLFAAQDLVSNADVFEVYSRTQGPQHWHLAKRERACMVYMEVMRKETSLTDVDNELLGLLRRYQDGA</sequence>
<evidence type="ECO:0000313" key="2">
    <source>
        <dbReference type="Proteomes" id="UP000814128"/>
    </source>
</evidence>
<dbReference type="Proteomes" id="UP000814128">
    <property type="component" value="Unassembled WGS sequence"/>
</dbReference>
<keyword evidence="2" id="KW-1185">Reference proteome</keyword>
<name>A0ACB8QKS6_9AGAM</name>
<comment type="caution">
    <text evidence="1">The sequence shown here is derived from an EMBL/GenBank/DDBJ whole genome shotgun (WGS) entry which is preliminary data.</text>
</comment>
<evidence type="ECO:0000313" key="1">
    <source>
        <dbReference type="EMBL" id="KAI0032318.1"/>
    </source>
</evidence>